<evidence type="ECO:0000259" key="1">
    <source>
        <dbReference type="Pfam" id="PF01979"/>
    </source>
</evidence>
<dbReference type="PANTHER" id="PTHR43135:SF3">
    <property type="entry name" value="ALPHA-D-RIBOSE 1-METHYLPHOSPHONATE 5-TRIPHOSPHATE DIPHOSPHATASE"/>
    <property type="match status" value="1"/>
</dbReference>
<dbReference type="RefSeq" id="WP_091604836.1">
    <property type="nucleotide sequence ID" value="NZ_LT629754.1"/>
</dbReference>
<dbReference type="InterPro" id="IPR006680">
    <property type="entry name" value="Amidohydro-rel"/>
</dbReference>
<dbReference type="Gene3D" id="1.20.58.520">
    <property type="entry name" value="Amidohydrolase"/>
    <property type="match status" value="1"/>
</dbReference>
<dbReference type="SUPFAM" id="SSF51338">
    <property type="entry name" value="Composite domain of metallo-dependent hydrolases"/>
    <property type="match status" value="1"/>
</dbReference>
<dbReference type="InterPro" id="IPR032466">
    <property type="entry name" value="Metal_Hydrolase"/>
</dbReference>
<dbReference type="GeneID" id="90594471"/>
<accession>A0ABY0UFL3</accession>
<dbReference type="Pfam" id="PF01979">
    <property type="entry name" value="Amidohydro_1"/>
    <property type="match status" value="1"/>
</dbReference>
<protein>
    <submittedName>
        <fullName evidence="2">Imidazolonepropionase</fullName>
    </submittedName>
</protein>
<dbReference type="Gene3D" id="3.30.110.90">
    <property type="entry name" value="Amidohydrolase"/>
    <property type="match status" value="1"/>
</dbReference>
<keyword evidence="3" id="KW-1185">Reference proteome</keyword>
<proteinExistence type="predicted"/>
<name>A0ABY0UFL3_9FLAO</name>
<dbReference type="SUPFAM" id="SSF51556">
    <property type="entry name" value="Metallo-dependent hydrolases"/>
    <property type="match status" value="1"/>
</dbReference>
<gene>
    <name evidence="2" type="ORF">SAMN05192545_1692</name>
</gene>
<organism evidence="2 3">
    <name type="scientific">Maribacter dokdonensis</name>
    <dbReference type="NCBI Taxonomy" id="320912"/>
    <lineage>
        <taxon>Bacteria</taxon>
        <taxon>Pseudomonadati</taxon>
        <taxon>Bacteroidota</taxon>
        <taxon>Flavobacteriia</taxon>
        <taxon>Flavobacteriales</taxon>
        <taxon>Flavobacteriaceae</taxon>
        <taxon>Maribacter</taxon>
    </lineage>
</organism>
<sequence length="677" mass="74808">MNLKNLLKCTFLVLLSACSSETSEWQNFNDEGVFLVYRRQSQIGKESYSITSTKDTITVTSIQGENERGRISGVESKLFLTTDLEPLSYFSRRISNDDTTNIIKMEIQGDKVSVWEKHFDVVVSDKKDAFFLVNSNIPAGIEMMLYHYYFKQHNASSIPTLPRGEVSLTHKGEDIVKIKGEDVALDRYVVEGINWGGRTIWLDKSKNLVAVVKANTQIRELIKEGYEEAKSLFIKGNVEEQMDQLTDYTTALKGEQSEITALVGGNVVDGVQDDVKKNMTIIIENGKIKQIGSSPEITIPENAKVIDVSGKTLIPGMWDMHAHSNQVQWAPAYLAGGVTTIRDNGNELEFATAFRDAIAKDGATGPDILLAGMTDGPGIKGNGIIRARSAEEAKEVVKLYHDNGYEQIKIYTSIEPEILKVLAEEAHKVGMTVTGHVPALVDDARVAVESGMDMLSHYNRILAALFTDKKVSDLGPFFMVDNEVTDEMVNDAIAFYLKHGTVLDVTLGLGVVRTLPKGQVMETIEPDAGRMAYELFESKRFRAGTGEERAKKLKQNIIKSAEVIGKFYKAGIPVVAGTDNFAPGFGLFLEMESYVKYGNLTPLDAIKMATIIPARAMGYDDVTGSIEVGKQADIAILDENPLENIDNIRTVSSVMTNGNYYESEPLWIAADFKPTRD</sequence>
<feature type="domain" description="Amidohydrolase-related" evidence="1">
    <location>
        <begin position="315"/>
        <end position="659"/>
    </location>
</feature>
<dbReference type="Gene3D" id="2.30.40.10">
    <property type="entry name" value="Urease, subunit C, domain 1"/>
    <property type="match status" value="1"/>
</dbReference>
<evidence type="ECO:0000313" key="2">
    <source>
        <dbReference type="EMBL" id="SDS60241.1"/>
    </source>
</evidence>
<dbReference type="EMBL" id="LT629754">
    <property type="protein sequence ID" value="SDS60241.1"/>
    <property type="molecule type" value="Genomic_DNA"/>
</dbReference>
<dbReference type="InterPro" id="IPR051781">
    <property type="entry name" value="Metallo-dep_Hydrolase"/>
</dbReference>
<dbReference type="Gene3D" id="3.40.50.10910">
    <property type="entry name" value="Amidohydrolase"/>
    <property type="match status" value="1"/>
</dbReference>
<dbReference type="InterPro" id="IPR011059">
    <property type="entry name" value="Metal-dep_hydrolase_composite"/>
</dbReference>
<evidence type="ECO:0000313" key="3">
    <source>
        <dbReference type="Proteomes" id="UP000199574"/>
    </source>
</evidence>
<dbReference type="Proteomes" id="UP000199574">
    <property type="component" value="Chromosome I"/>
</dbReference>
<dbReference type="PANTHER" id="PTHR43135">
    <property type="entry name" value="ALPHA-D-RIBOSE 1-METHYLPHOSPHONATE 5-TRIPHOSPHATE DIPHOSPHATASE"/>
    <property type="match status" value="1"/>
</dbReference>
<reference evidence="2 3" key="1">
    <citation type="submission" date="2016-10" db="EMBL/GenBank/DDBJ databases">
        <authorList>
            <person name="Varghese N."/>
            <person name="Submissions S."/>
        </authorList>
    </citation>
    <scope>NUCLEOTIDE SEQUENCE [LARGE SCALE GENOMIC DNA]</scope>
    <source>
        <strain evidence="2 3">MAR_2009_60</strain>
    </source>
</reference>